<evidence type="ECO:0000313" key="3">
    <source>
        <dbReference type="Proteomes" id="UP001429100"/>
    </source>
</evidence>
<dbReference type="Proteomes" id="UP001429100">
    <property type="component" value="Unassembled WGS sequence"/>
</dbReference>
<feature type="region of interest" description="Disordered" evidence="1">
    <location>
        <begin position="1"/>
        <end position="27"/>
    </location>
</feature>
<organism evidence="2 3">
    <name type="scientific">Cryptosporidium hominis</name>
    <dbReference type="NCBI Taxonomy" id="237895"/>
    <lineage>
        <taxon>Eukaryota</taxon>
        <taxon>Sar</taxon>
        <taxon>Alveolata</taxon>
        <taxon>Apicomplexa</taxon>
        <taxon>Conoidasida</taxon>
        <taxon>Coccidia</taxon>
        <taxon>Eucoccidiorida</taxon>
        <taxon>Eimeriorina</taxon>
        <taxon>Cryptosporidiidae</taxon>
        <taxon>Cryptosporidium</taxon>
    </lineage>
</organism>
<comment type="caution">
    <text evidence="2">The sequence shown here is derived from an EMBL/GenBank/DDBJ whole genome shotgun (WGS) entry which is preliminary data.</text>
</comment>
<name>A0ABX5BGJ2_CRYHO</name>
<reference evidence="2 3" key="1">
    <citation type="submission" date="2014-11" db="EMBL/GenBank/DDBJ databases">
        <title>Comparative genomic analysis of Cryptosporidium hominis reveals occurrence of genetic recombination in virulent subtypes.</title>
        <authorList>
            <person name="Guo Y."/>
            <person name="Tang K."/>
            <person name="Frace M."/>
            <person name="Li N."/>
            <person name="Roellig D.M."/>
            <person name="Sammons S."/>
            <person name="Knipe K."/>
            <person name="Rowe L."/>
            <person name="Feng Y."/>
            <person name="Xiao L."/>
        </authorList>
    </citation>
    <scope>NUCLEOTIDE SEQUENCE [LARGE SCALE GENOMIC DNA]</scope>
    <source>
        <strain evidence="2">30976</strain>
    </source>
</reference>
<evidence type="ECO:0000256" key="1">
    <source>
        <dbReference type="SAM" id="MobiDB-lite"/>
    </source>
</evidence>
<keyword evidence="3" id="KW-1185">Reference proteome</keyword>
<sequence>MSEKEHSSLRVKKLGKRSKKKIPKQEKLMKRRQGIKLETPNDLDSNTWDELCISLYPSWCSQNRGIILAKKNYEAQEWNVKTSLHPNIEKFFFEEIQEFFDKSSEEKKGLSIDLWGKQFDIKNEEVDSNSSDVIWLIDSLNTFGLAITLFEDISVVFFYEVKNKGDINEEKILSFIKLIAKMI</sequence>
<protein>
    <submittedName>
        <fullName evidence="2">Uncharacterized protein</fullName>
    </submittedName>
</protein>
<reference evidence="2 3" key="2">
    <citation type="submission" date="2017-10" db="EMBL/GenBank/DDBJ databases">
        <title>Consistent, comparative and evidence-based genome annotation and re-annotation for the closely-related species, Cryptosporidium parvum, C. hominis and C. tyzzeri.</title>
        <authorList>
            <person name="Baptista R.P."/>
            <person name="Li Y."/>
            <person name="Sateriale A."/>
            <person name="Striepen B."/>
            <person name="Kissinger J.C."/>
        </authorList>
    </citation>
    <scope>NUCLEOTIDE SEQUENCE [LARGE SCALE GENOMIC DNA]</scope>
    <source>
        <strain evidence="2">30976</strain>
    </source>
</reference>
<feature type="compositionally biased region" description="Basic residues" evidence="1">
    <location>
        <begin position="9"/>
        <end position="22"/>
    </location>
</feature>
<proteinExistence type="predicted"/>
<evidence type="ECO:0000313" key="2">
    <source>
        <dbReference type="EMBL" id="PPS97562.1"/>
    </source>
</evidence>
<dbReference type="EMBL" id="JTAI01000007">
    <property type="protein sequence ID" value="PPS97562.1"/>
    <property type="molecule type" value="Genomic_DNA"/>
</dbReference>
<accession>A0ABX5BGJ2</accession>
<gene>
    <name evidence="2" type="ORF">GY17_00000126</name>
</gene>